<dbReference type="OrthoDB" id="5870696at2"/>
<dbReference type="PANTHER" id="PTHR11934">
    <property type="entry name" value="RIBOSE-5-PHOSPHATE ISOMERASE"/>
    <property type="match status" value="1"/>
</dbReference>
<evidence type="ECO:0000313" key="4">
    <source>
        <dbReference type="EMBL" id="PQJ14749.1"/>
    </source>
</evidence>
<comment type="subunit">
    <text evidence="3">Homodimer.</text>
</comment>
<evidence type="ECO:0000256" key="1">
    <source>
        <dbReference type="ARBA" id="ARBA00001713"/>
    </source>
</evidence>
<organism evidence="4 5">
    <name type="scientific">Aureicoccus marinus</name>
    <dbReference type="NCBI Taxonomy" id="754435"/>
    <lineage>
        <taxon>Bacteria</taxon>
        <taxon>Pseudomonadati</taxon>
        <taxon>Bacteroidota</taxon>
        <taxon>Flavobacteriia</taxon>
        <taxon>Flavobacteriales</taxon>
        <taxon>Flavobacteriaceae</taxon>
        <taxon>Aureicoccus</taxon>
    </lineage>
</organism>
<dbReference type="HAMAP" id="MF_00170">
    <property type="entry name" value="Rib_5P_isom_A"/>
    <property type="match status" value="1"/>
</dbReference>
<feature type="binding site" evidence="3">
    <location>
        <position position="127"/>
    </location>
    <ligand>
        <name>substrate</name>
    </ligand>
</feature>
<keyword evidence="2 3" id="KW-0413">Isomerase</keyword>
<evidence type="ECO:0000256" key="3">
    <source>
        <dbReference type="HAMAP-Rule" id="MF_00170"/>
    </source>
</evidence>
<gene>
    <name evidence="3" type="primary">rpiA</name>
    <name evidence="4" type="ORF">BST99_02425</name>
</gene>
<feature type="binding site" evidence="3">
    <location>
        <begin position="100"/>
        <end position="103"/>
    </location>
    <ligand>
        <name>substrate</name>
    </ligand>
</feature>
<protein>
    <recommendedName>
        <fullName evidence="3">Ribose-5-phosphate isomerase A</fullName>
        <ecNumber evidence="3">5.3.1.6</ecNumber>
    </recommendedName>
    <alternativeName>
        <fullName evidence="3">Phosphoriboisomerase A</fullName>
        <shortName evidence="3">PRI</shortName>
    </alternativeName>
</protein>
<dbReference type="NCBIfam" id="NF001924">
    <property type="entry name" value="PRK00702.1"/>
    <property type="match status" value="1"/>
</dbReference>
<dbReference type="EMBL" id="MQVX01000001">
    <property type="protein sequence ID" value="PQJ14749.1"/>
    <property type="molecule type" value="Genomic_DNA"/>
</dbReference>
<evidence type="ECO:0000313" key="5">
    <source>
        <dbReference type="Proteomes" id="UP000239366"/>
    </source>
</evidence>
<evidence type="ECO:0000256" key="2">
    <source>
        <dbReference type="ARBA" id="ARBA00023235"/>
    </source>
</evidence>
<dbReference type="PANTHER" id="PTHR11934:SF0">
    <property type="entry name" value="RIBOSE-5-PHOSPHATE ISOMERASE"/>
    <property type="match status" value="1"/>
</dbReference>
<dbReference type="Pfam" id="PF06026">
    <property type="entry name" value="Rib_5-P_isom_A"/>
    <property type="match status" value="1"/>
</dbReference>
<comment type="catalytic activity">
    <reaction evidence="1 3">
        <text>aldehydo-D-ribose 5-phosphate = D-ribulose 5-phosphate</text>
        <dbReference type="Rhea" id="RHEA:14657"/>
        <dbReference type="ChEBI" id="CHEBI:58121"/>
        <dbReference type="ChEBI" id="CHEBI:58273"/>
        <dbReference type="EC" id="5.3.1.6"/>
    </reaction>
</comment>
<dbReference type="EC" id="5.3.1.6" evidence="3"/>
<dbReference type="GO" id="GO:0009052">
    <property type="term" value="P:pentose-phosphate shunt, non-oxidative branch"/>
    <property type="evidence" value="ECO:0007669"/>
    <property type="project" value="UniProtKB-UniRule"/>
</dbReference>
<dbReference type="Proteomes" id="UP000239366">
    <property type="component" value="Unassembled WGS sequence"/>
</dbReference>
<dbReference type="Gene3D" id="3.30.70.260">
    <property type="match status" value="1"/>
</dbReference>
<name>A0A2S7T498_9FLAO</name>
<keyword evidence="5" id="KW-1185">Reference proteome</keyword>
<dbReference type="AlphaFoldDB" id="A0A2S7T498"/>
<reference evidence="5" key="1">
    <citation type="submission" date="2016-11" db="EMBL/GenBank/DDBJ databases">
        <title>Trade-off between light-utilization and light-protection in marine flavobacteria.</title>
        <authorList>
            <person name="Kumagai Y."/>
            <person name="Yoshizawa S."/>
            <person name="Kogure K."/>
        </authorList>
    </citation>
    <scope>NUCLEOTIDE SEQUENCE [LARGE SCALE GENOMIC DNA]</scope>
    <source>
        <strain evidence="5">SG-18</strain>
    </source>
</reference>
<dbReference type="FunFam" id="3.40.50.1360:FF:000001">
    <property type="entry name" value="Ribose-5-phosphate isomerase A"/>
    <property type="match status" value="1"/>
</dbReference>
<dbReference type="InterPro" id="IPR020672">
    <property type="entry name" value="Ribose5P_isomerase_typA_subgr"/>
</dbReference>
<proteinExistence type="inferred from homology"/>
<comment type="similarity">
    <text evidence="3">Belongs to the ribose 5-phosphate isomerase family.</text>
</comment>
<dbReference type="RefSeq" id="WP_105000385.1">
    <property type="nucleotide sequence ID" value="NZ_MQVX01000001.1"/>
</dbReference>
<dbReference type="GO" id="GO:0004751">
    <property type="term" value="F:ribose-5-phosphate isomerase activity"/>
    <property type="evidence" value="ECO:0007669"/>
    <property type="project" value="UniProtKB-UniRule"/>
</dbReference>
<accession>A0A2S7T498</accession>
<dbReference type="Gene3D" id="3.40.50.1360">
    <property type="match status" value="1"/>
</dbReference>
<dbReference type="SUPFAM" id="SSF75445">
    <property type="entry name" value="D-ribose-5-phosphate isomerase (RpiA), lid domain"/>
    <property type="match status" value="1"/>
</dbReference>
<comment type="function">
    <text evidence="3">Catalyzes the reversible conversion of ribose-5-phosphate to ribulose 5-phosphate.</text>
</comment>
<comment type="caution">
    <text evidence="4">The sequence shown here is derived from an EMBL/GenBank/DDBJ whole genome shotgun (WGS) entry which is preliminary data.</text>
</comment>
<dbReference type="NCBIfam" id="TIGR00021">
    <property type="entry name" value="rpiA"/>
    <property type="match status" value="1"/>
</dbReference>
<feature type="active site" description="Proton acceptor" evidence="3">
    <location>
        <position position="109"/>
    </location>
</feature>
<feature type="binding site" evidence="3">
    <location>
        <begin position="30"/>
        <end position="33"/>
    </location>
    <ligand>
        <name>substrate</name>
    </ligand>
</feature>
<dbReference type="InterPro" id="IPR004788">
    <property type="entry name" value="Ribose5P_isomerase_type_A"/>
</dbReference>
<dbReference type="SUPFAM" id="SSF100950">
    <property type="entry name" value="NagB/RpiA/CoA transferase-like"/>
    <property type="match status" value="1"/>
</dbReference>
<dbReference type="CDD" id="cd01398">
    <property type="entry name" value="RPI_A"/>
    <property type="match status" value="1"/>
</dbReference>
<comment type="pathway">
    <text evidence="3">Carbohydrate degradation; pentose phosphate pathway; D-ribose 5-phosphate from D-ribulose 5-phosphate (non-oxidative stage): step 1/1.</text>
</comment>
<dbReference type="GO" id="GO:0005829">
    <property type="term" value="C:cytosol"/>
    <property type="evidence" value="ECO:0007669"/>
    <property type="project" value="TreeGrafter"/>
</dbReference>
<sequence length="232" mass="25395">MVNTPQEQKRKAALAALEVIESGMKLGLGTGSTAAFMVRGLGQLYREHKLNDLICVPTSVATRNLAQEQGLPLTTINDVDRLDLTIDGTDEFDPQLNLIKGGGGALLREKIVASLSDRFVIIADASKEVDQLGRFPLPVEVVPFAWKTVARHIENSGIQALLRASMNPGDPYKTDQGNYILDLQTGGMPDLPKMKWMLEGLPGVVEHGLFLDMADEVFLGKEDRVERITKTN</sequence>
<feature type="binding site" evidence="3">
    <location>
        <begin position="87"/>
        <end position="90"/>
    </location>
    <ligand>
        <name>substrate</name>
    </ligand>
</feature>
<dbReference type="GO" id="GO:0006014">
    <property type="term" value="P:D-ribose metabolic process"/>
    <property type="evidence" value="ECO:0007669"/>
    <property type="project" value="TreeGrafter"/>
</dbReference>
<dbReference type="InterPro" id="IPR037171">
    <property type="entry name" value="NagB/RpiA_transferase-like"/>
</dbReference>
<dbReference type="UniPathway" id="UPA00115">
    <property type="reaction ID" value="UER00412"/>
</dbReference>